<name>A0A2C9CWB1_9RHOB</name>
<dbReference type="EMBL" id="OCTN01000011">
    <property type="protein sequence ID" value="SOH95500.1"/>
    <property type="molecule type" value="Genomic_DNA"/>
</dbReference>
<dbReference type="CDD" id="cd04647">
    <property type="entry name" value="LbH_MAT_like"/>
    <property type="match status" value="1"/>
</dbReference>
<dbReference type="SUPFAM" id="SSF51161">
    <property type="entry name" value="Trimeric LpxA-like enzymes"/>
    <property type="match status" value="1"/>
</dbReference>
<comment type="similarity">
    <text evidence="1">Belongs to the transferase hexapeptide repeat family.</text>
</comment>
<dbReference type="PANTHER" id="PTHR23416">
    <property type="entry name" value="SIALIC ACID SYNTHASE-RELATED"/>
    <property type="match status" value="1"/>
</dbReference>
<dbReference type="RefSeq" id="WP_180956055.1">
    <property type="nucleotide sequence ID" value="NZ_OCTN01000011.1"/>
</dbReference>
<keyword evidence="5" id="KW-1185">Reference proteome</keyword>
<dbReference type="GO" id="GO:0008374">
    <property type="term" value="F:O-acyltransferase activity"/>
    <property type="evidence" value="ECO:0007669"/>
    <property type="project" value="TreeGrafter"/>
</dbReference>
<dbReference type="InterPro" id="IPR051159">
    <property type="entry name" value="Hexapeptide_acetyltransf"/>
</dbReference>
<dbReference type="InterPro" id="IPR011004">
    <property type="entry name" value="Trimer_LpxA-like_sf"/>
</dbReference>
<dbReference type="GO" id="GO:0005829">
    <property type="term" value="C:cytosol"/>
    <property type="evidence" value="ECO:0007669"/>
    <property type="project" value="TreeGrafter"/>
</dbReference>
<evidence type="ECO:0000313" key="5">
    <source>
        <dbReference type="Proteomes" id="UP000220034"/>
    </source>
</evidence>
<proteinExistence type="inferred from homology"/>
<dbReference type="Gene3D" id="2.160.10.10">
    <property type="entry name" value="Hexapeptide repeat proteins"/>
    <property type="match status" value="1"/>
</dbReference>
<protein>
    <submittedName>
        <fullName evidence="4">Galactoside O-acetyltransferase</fullName>
    </submittedName>
</protein>
<keyword evidence="2 4" id="KW-0808">Transferase</keyword>
<evidence type="ECO:0000256" key="3">
    <source>
        <dbReference type="ARBA" id="ARBA00022737"/>
    </source>
</evidence>
<dbReference type="AlphaFoldDB" id="A0A2C9CWB1"/>
<gene>
    <name evidence="4" type="ORF">SAMN06273572_11180</name>
</gene>
<keyword evidence="3" id="KW-0677">Repeat</keyword>
<evidence type="ECO:0000313" key="4">
    <source>
        <dbReference type="EMBL" id="SOH95500.1"/>
    </source>
</evidence>
<dbReference type="InterPro" id="IPR018357">
    <property type="entry name" value="Hexapep_transf_CS"/>
</dbReference>
<dbReference type="Proteomes" id="UP000220034">
    <property type="component" value="Unassembled WGS sequence"/>
</dbReference>
<organism evidence="4 5">
    <name type="scientific">Pontivivens marinum</name>
    <dbReference type="NCBI Taxonomy" id="1690039"/>
    <lineage>
        <taxon>Bacteria</taxon>
        <taxon>Pseudomonadati</taxon>
        <taxon>Pseudomonadota</taxon>
        <taxon>Alphaproteobacteria</taxon>
        <taxon>Rhodobacterales</taxon>
        <taxon>Paracoccaceae</taxon>
        <taxon>Pontivivens</taxon>
    </lineage>
</organism>
<evidence type="ECO:0000256" key="1">
    <source>
        <dbReference type="ARBA" id="ARBA00007274"/>
    </source>
</evidence>
<dbReference type="PANTHER" id="PTHR23416:SF23">
    <property type="entry name" value="ACETYLTRANSFERASE C18B11.09C-RELATED"/>
    <property type="match status" value="1"/>
</dbReference>
<dbReference type="PROSITE" id="PS00101">
    <property type="entry name" value="HEXAPEP_TRANSFERASES"/>
    <property type="match status" value="1"/>
</dbReference>
<sequence length="199" mass="21113">MSNKNPFNAGYFETDELREMGFAQVGDHVRIARGCNIVGLEHISLGAHVRIDFATTIVASAAGVRIGSYVHIGAYCYLSAGAGLIIGNFVNLSQRVSIYTASDTYQGGCFTNPTVPAEYTRVTRAPVHLKDHVLLGSSTVVLPGVTIGIGVSVGALSLIREDLEPWTIHAGIPAQFRGERMQIDPDNSIANTLLGEGGA</sequence>
<evidence type="ECO:0000256" key="2">
    <source>
        <dbReference type="ARBA" id="ARBA00022679"/>
    </source>
</evidence>
<accession>A0A2C9CWB1</accession>
<reference evidence="5" key="1">
    <citation type="submission" date="2017-09" db="EMBL/GenBank/DDBJ databases">
        <authorList>
            <person name="Varghese N."/>
            <person name="Submissions S."/>
        </authorList>
    </citation>
    <scope>NUCLEOTIDE SEQUENCE [LARGE SCALE GENOMIC DNA]</scope>
    <source>
        <strain evidence="5">C7</strain>
    </source>
</reference>